<evidence type="ECO:0008006" key="4">
    <source>
        <dbReference type="Google" id="ProtNLM"/>
    </source>
</evidence>
<gene>
    <name evidence="2" type="ORF">ACFO0C_27165</name>
</gene>
<reference evidence="3" key="1">
    <citation type="journal article" date="2019" name="Int. J. Syst. Evol. Microbiol.">
        <title>The Global Catalogue of Microorganisms (GCM) 10K type strain sequencing project: providing services to taxonomists for standard genome sequencing and annotation.</title>
        <authorList>
            <consortium name="The Broad Institute Genomics Platform"/>
            <consortium name="The Broad Institute Genome Sequencing Center for Infectious Disease"/>
            <person name="Wu L."/>
            <person name="Ma J."/>
        </authorList>
    </citation>
    <scope>NUCLEOTIDE SEQUENCE [LARGE SCALE GENOMIC DNA]</scope>
    <source>
        <strain evidence="3">TBRC 5832</strain>
    </source>
</reference>
<protein>
    <recommendedName>
        <fullName evidence="4">Lipoprotein</fullName>
    </recommendedName>
</protein>
<evidence type="ECO:0000256" key="1">
    <source>
        <dbReference type="SAM" id="MobiDB-lite"/>
    </source>
</evidence>
<dbReference type="Proteomes" id="UP001595867">
    <property type="component" value="Unassembled WGS sequence"/>
</dbReference>
<feature type="region of interest" description="Disordered" evidence="1">
    <location>
        <begin position="30"/>
        <end position="81"/>
    </location>
</feature>
<evidence type="ECO:0000313" key="3">
    <source>
        <dbReference type="Proteomes" id="UP001595867"/>
    </source>
</evidence>
<dbReference type="EMBL" id="JBHSBL010000019">
    <property type="protein sequence ID" value="MFC4068626.1"/>
    <property type="molecule type" value="Genomic_DNA"/>
</dbReference>
<dbReference type="RefSeq" id="WP_378069518.1">
    <property type="nucleotide sequence ID" value="NZ_JBHSBL010000019.1"/>
</dbReference>
<comment type="caution">
    <text evidence="2">The sequence shown here is derived from an EMBL/GenBank/DDBJ whole genome shotgun (WGS) entry which is preliminary data.</text>
</comment>
<feature type="compositionally biased region" description="Low complexity" evidence="1">
    <location>
        <begin position="38"/>
        <end position="68"/>
    </location>
</feature>
<sequence>MTSMCPRWIRGAALVCALAVVPVGCGGTRDAASPNGGPSATSAPAVATPTAPATTSSSPAPARTTVSPTAPPPCRQSRGWSQEQTADWLSDIVDVSTTAVEISPSTPELCDPVTMQVEFFKVTFTPAGADYEFDIKSVKRTRVTVEGRRFATVEAPEDLTVGRCATVLATAYVGAPLRPSELPSYIDDIAGLSPKVYFDSERLVGHDLAGLGSALNLAC</sequence>
<accession>A0ABV8IY10</accession>
<organism evidence="2 3">
    <name type="scientific">Actinoplanes subglobosus</name>
    <dbReference type="NCBI Taxonomy" id="1547892"/>
    <lineage>
        <taxon>Bacteria</taxon>
        <taxon>Bacillati</taxon>
        <taxon>Actinomycetota</taxon>
        <taxon>Actinomycetes</taxon>
        <taxon>Micromonosporales</taxon>
        <taxon>Micromonosporaceae</taxon>
        <taxon>Actinoplanes</taxon>
    </lineage>
</organism>
<evidence type="ECO:0000313" key="2">
    <source>
        <dbReference type="EMBL" id="MFC4068626.1"/>
    </source>
</evidence>
<name>A0ABV8IY10_9ACTN</name>
<keyword evidence="3" id="KW-1185">Reference proteome</keyword>
<proteinExistence type="predicted"/>